<dbReference type="PANTHER" id="PTHR43094">
    <property type="entry name" value="AMINOTRANSFERASE"/>
    <property type="match status" value="1"/>
</dbReference>
<dbReference type="Gene3D" id="3.90.1150.10">
    <property type="entry name" value="Aspartate Aminotransferase, domain 1"/>
    <property type="match status" value="1"/>
</dbReference>
<dbReference type="GO" id="GO:0030170">
    <property type="term" value="F:pyridoxal phosphate binding"/>
    <property type="evidence" value="ECO:0007669"/>
    <property type="project" value="InterPro"/>
</dbReference>
<protein>
    <submittedName>
        <fullName evidence="5">Aspartate aminotransferase family protein</fullName>
    </submittedName>
</protein>
<dbReference type="CDD" id="cd00610">
    <property type="entry name" value="OAT_like"/>
    <property type="match status" value="1"/>
</dbReference>
<dbReference type="InterPro" id="IPR005814">
    <property type="entry name" value="Aminotrans_3"/>
</dbReference>
<comment type="similarity">
    <text evidence="1 3">Belongs to the class-III pyridoxal-phosphate-dependent aminotransferase family.</text>
</comment>
<evidence type="ECO:0000256" key="2">
    <source>
        <dbReference type="ARBA" id="ARBA00022898"/>
    </source>
</evidence>
<dbReference type="AlphaFoldDB" id="A0A4D4MVU5"/>
<dbReference type="InterPro" id="IPR015422">
    <property type="entry name" value="PyrdxlP-dep_Trfase_small"/>
</dbReference>
<evidence type="ECO:0000256" key="4">
    <source>
        <dbReference type="SAM" id="MobiDB-lite"/>
    </source>
</evidence>
<feature type="region of interest" description="Disordered" evidence="4">
    <location>
        <begin position="1"/>
        <end position="35"/>
    </location>
</feature>
<dbReference type="GO" id="GO:0008483">
    <property type="term" value="F:transaminase activity"/>
    <property type="evidence" value="ECO:0007669"/>
    <property type="project" value="UniProtKB-KW"/>
</dbReference>
<dbReference type="PROSITE" id="PS00600">
    <property type="entry name" value="AA_TRANSFER_CLASS_3"/>
    <property type="match status" value="1"/>
</dbReference>
<reference evidence="5 6" key="1">
    <citation type="submission" date="2019-04" db="EMBL/GenBank/DDBJ databases">
        <title>Draft genome sequences of Streptomyces avermitilis ATCC 31267.</title>
        <authorList>
            <person name="Komaki H."/>
            <person name="Tamura T."/>
            <person name="Hosoyama A."/>
        </authorList>
    </citation>
    <scope>NUCLEOTIDE SEQUENCE [LARGE SCALE GENOMIC DNA]</scope>
    <source>
        <strain evidence="5 6">ATCC 31267</strain>
    </source>
</reference>
<comment type="caution">
    <text evidence="5">The sequence shown here is derived from an EMBL/GenBank/DDBJ whole genome shotgun (WGS) entry which is preliminary data.</text>
</comment>
<dbReference type="Gene3D" id="3.40.640.10">
    <property type="entry name" value="Type I PLP-dependent aspartate aminotransferase-like (Major domain)"/>
    <property type="match status" value="1"/>
</dbReference>
<name>A0A4D4MVU5_STRAX</name>
<dbReference type="STRING" id="33903.AQJ43_26670"/>
<dbReference type="Pfam" id="PF00202">
    <property type="entry name" value="Aminotran_3"/>
    <property type="match status" value="1"/>
</dbReference>
<dbReference type="Proteomes" id="UP000299211">
    <property type="component" value="Unassembled WGS sequence"/>
</dbReference>
<sequence length="479" mass="51371">MDRLSRSRPDRRQDADVLSVPRTSTLGAMTPQPNPQVGAAVKAADRAHVFHSWSAQELIDPLAVAGAEGSYFWDYDGRRYLDFTSGLVFTNIGYQHPKVVAAIQEQAASLTTFAPAFAVEARSEAARLIAERTPGDLDKIFFTNGGADAIEHAVRMARIHTGRPKVLSAYRSYHGGTQQAVNITGDPRRWASDSASAGVVHFWAPYLYRSRFYAETEQQECERALEHLETTIAFEGPGTIAAIVLETVPGTAGIMVPPPGYLAGVRELCDKYGIVFVLDEVMAGFGRTGEWFAADLFDVTPDLMTFAKGVNSGYVPLGGVAISGKIAETFGKRAYPGGLTYSGHPLACAAAVATINVMAEEGVVENAANLGARVIEPGLRELAERHPSVGEVRGVGMFWALELVKDRETREPLVPYNAAGEANAPMAAFGAAAKANGLWPFINMNRTHVVPPCNVTEAEAKEGLAALDAALSVADEYTV</sequence>
<feature type="compositionally biased region" description="Basic and acidic residues" evidence="4">
    <location>
        <begin position="1"/>
        <end position="15"/>
    </location>
</feature>
<dbReference type="NCBIfam" id="NF004718">
    <property type="entry name" value="PRK06062.1"/>
    <property type="match status" value="1"/>
</dbReference>
<organism evidence="5 6">
    <name type="scientific">Streptomyces avermitilis</name>
    <dbReference type="NCBI Taxonomy" id="33903"/>
    <lineage>
        <taxon>Bacteria</taxon>
        <taxon>Bacillati</taxon>
        <taxon>Actinomycetota</taxon>
        <taxon>Actinomycetes</taxon>
        <taxon>Kitasatosporales</taxon>
        <taxon>Streptomycetaceae</taxon>
        <taxon>Streptomyces</taxon>
    </lineage>
</organism>
<dbReference type="InterPro" id="IPR049704">
    <property type="entry name" value="Aminotrans_3_PPA_site"/>
</dbReference>
<gene>
    <name evidence="5" type="ORF">SAV31267_046820</name>
</gene>
<keyword evidence="5" id="KW-0808">Transferase</keyword>
<dbReference type="InterPro" id="IPR015421">
    <property type="entry name" value="PyrdxlP-dep_Trfase_major"/>
</dbReference>
<dbReference type="SUPFAM" id="SSF53383">
    <property type="entry name" value="PLP-dependent transferases"/>
    <property type="match status" value="1"/>
</dbReference>
<keyword evidence="5" id="KW-0032">Aminotransferase</keyword>
<evidence type="ECO:0000256" key="1">
    <source>
        <dbReference type="ARBA" id="ARBA00008954"/>
    </source>
</evidence>
<dbReference type="InterPro" id="IPR015424">
    <property type="entry name" value="PyrdxlP-dep_Trfase"/>
</dbReference>
<dbReference type="GO" id="GO:0005829">
    <property type="term" value="C:cytosol"/>
    <property type="evidence" value="ECO:0007669"/>
    <property type="project" value="TreeGrafter"/>
</dbReference>
<accession>A0A4D4MVU5</accession>
<keyword evidence="2 3" id="KW-0663">Pyridoxal phosphate</keyword>
<proteinExistence type="inferred from homology"/>
<evidence type="ECO:0000313" key="6">
    <source>
        <dbReference type="Proteomes" id="UP000299211"/>
    </source>
</evidence>
<evidence type="ECO:0000313" key="5">
    <source>
        <dbReference type="EMBL" id="GDY75197.1"/>
    </source>
</evidence>
<dbReference type="PANTHER" id="PTHR43094:SF1">
    <property type="entry name" value="AMINOTRANSFERASE CLASS-III"/>
    <property type="match status" value="1"/>
</dbReference>
<evidence type="ECO:0000256" key="3">
    <source>
        <dbReference type="RuleBase" id="RU003560"/>
    </source>
</evidence>
<dbReference type="EMBL" id="BJHY01000001">
    <property type="protein sequence ID" value="GDY75197.1"/>
    <property type="molecule type" value="Genomic_DNA"/>
</dbReference>